<dbReference type="InterPro" id="IPR011009">
    <property type="entry name" value="Kinase-like_dom_sf"/>
</dbReference>
<keyword evidence="10 13" id="KW-0472">Membrane</keyword>
<keyword evidence="11" id="KW-0325">Glycoprotein</keyword>
<feature type="binding site" evidence="12">
    <location>
        <position position="404"/>
    </location>
    <ligand>
        <name>ATP</name>
        <dbReference type="ChEBI" id="CHEBI:30616"/>
    </ligand>
</feature>
<evidence type="ECO:0000256" key="5">
    <source>
        <dbReference type="ARBA" id="ARBA00022729"/>
    </source>
</evidence>
<sequence>MGLLYPQDLGLPFNLKGNLISGILPQDDEGQDEVGLLLLLFWANEELTTVKKMRKIKILEIGLLSDIAAEQRFVSGQDECQPATCHPSGLEVRFPFRLIGRQPAHCGYPGFDLSCNPNSNSTYIEFQFPVRASARNIILPITARATVQEINYRSQVIRVNVLNGSCFPARVPQTNSSASPFEMYYGIYRPSDGHTLFNCSGLPRSTYRSGPIDCLDRGGFHVFIYQSSYSITDWPLSSCVKMYNISYVSDVLFVGPNEFRVDDTQLHWPEPACGDCESRGSYCRLRRNGTNNETECYEVPRAPSQKKRQGLSKNAIIAIVVVGVSIAALALAVVFYVFNAKYKERKHQKRIIKFLEDYKALRPTRYNYSDIKRITDGFKHKLGKGGYGTVFKGKLSTEIPVAVKVLNNIKGNGEDFLNEVATIGKIHHVNVVRLVGYCADGYRRALVYEFLENDSLEKYISSGNQSSTLGWEKLHKIAIGIAKGIDYLHRGCNQRILHFDIKPHNILLDHNLNPRVADFGLAKLCSKDQSVVTMTAARGTIGYIAPEVFSRNFGKVSYKSDIYSFGMLLLDMVGGRRNFKGVNQDSSEIYFPEWMYNQLEKGEDIAIEIDNGEENNIAKRLIIVGLWCIQWYPADRPSTKVVIQMLEDENMPFMPPNPFAASSSVESTLVTGGSLFTSAKSSFNISTSE</sequence>
<feature type="domain" description="Protein kinase" evidence="14">
    <location>
        <begin position="376"/>
        <end position="654"/>
    </location>
</feature>
<dbReference type="SMART" id="SM00220">
    <property type="entry name" value="S_TKc"/>
    <property type="match status" value="1"/>
</dbReference>
<dbReference type="PANTHER" id="PTHR27009">
    <property type="entry name" value="RUST RESISTANCE KINASE LR10-RELATED"/>
    <property type="match status" value="1"/>
</dbReference>
<name>A0ABD3EGY1_9LAMI</name>
<feature type="transmembrane region" description="Helical" evidence="13">
    <location>
        <begin position="315"/>
        <end position="338"/>
    </location>
</feature>
<dbReference type="InterPro" id="IPR045874">
    <property type="entry name" value="LRK10/LRL21-25-like"/>
</dbReference>
<evidence type="ECO:0000313" key="15">
    <source>
        <dbReference type="EMBL" id="KAL3652434.1"/>
    </source>
</evidence>
<dbReference type="Gene3D" id="1.10.510.10">
    <property type="entry name" value="Transferase(Phosphotransferase) domain 1"/>
    <property type="match status" value="1"/>
</dbReference>
<dbReference type="InterPro" id="IPR025287">
    <property type="entry name" value="WAK_GUB"/>
</dbReference>
<evidence type="ECO:0000256" key="12">
    <source>
        <dbReference type="PROSITE-ProRule" id="PRU10141"/>
    </source>
</evidence>
<comment type="caution">
    <text evidence="15">The sequence shown here is derived from an EMBL/GenBank/DDBJ whole genome shotgun (WGS) entry which is preliminary data.</text>
</comment>
<proteinExistence type="predicted"/>
<reference evidence="16" key="1">
    <citation type="journal article" date="2024" name="IScience">
        <title>Strigolactones Initiate the Formation of Haustorium-like Structures in Castilleja.</title>
        <authorList>
            <person name="Buerger M."/>
            <person name="Peterson D."/>
            <person name="Chory J."/>
        </authorList>
    </citation>
    <scope>NUCLEOTIDE SEQUENCE [LARGE SCALE GENOMIC DNA]</scope>
</reference>
<evidence type="ECO:0000256" key="10">
    <source>
        <dbReference type="ARBA" id="ARBA00023136"/>
    </source>
</evidence>
<dbReference type="AlphaFoldDB" id="A0ABD3EGY1"/>
<evidence type="ECO:0000256" key="2">
    <source>
        <dbReference type="ARBA" id="ARBA00022527"/>
    </source>
</evidence>
<dbReference type="Pfam" id="PF13947">
    <property type="entry name" value="GUB_WAK_bind"/>
    <property type="match status" value="1"/>
</dbReference>
<protein>
    <recommendedName>
        <fullName evidence="14">Protein kinase domain-containing protein</fullName>
    </recommendedName>
</protein>
<evidence type="ECO:0000256" key="6">
    <source>
        <dbReference type="ARBA" id="ARBA00022741"/>
    </source>
</evidence>
<evidence type="ECO:0000256" key="4">
    <source>
        <dbReference type="ARBA" id="ARBA00022692"/>
    </source>
</evidence>
<dbReference type="GO" id="GO:0016020">
    <property type="term" value="C:membrane"/>
    <property type="evidence" value="ECO:0007669"/>
    <property type="project" value="UniProtKB-SubCell"/>
</dbReference>
<evidence type="ECO:0000256" key="1">
    <source>
        <dbReference type="ARBA" id="ARBA00004479"/>
    </source>
</evidence>
<organism evidence="15 16">
    <name type="scientific">Castilleja foliolosa</name>
    <dbReference type="NCBI Taxonomy" id="1961234"/>
    <lineage>
        <taxon>Eukaryota</taxon>
        <taxon>Viridiplantae</taxon>
        <taxon>Streptophyta</taxon>
        <taxon>Embryophyta</taxon>
        <taxon>Tracheophyta</taxon>
        <taxon>Spermatophyta</taxon>
        <taxon>Magnoliopsida</taxon>
        <taxon>eudicotyledons</taxon>
        <taxon>Gunneridae</taxon>
        <taxon>Pentapetalae</taxon>
        <taxon>asterids</taxon>
        <taxon>lamiids</taxon>
        <taxon>Lamiales</taxon>
        <taxon>Orobanchaceae</taxon>
        <taxon>Pedicularideae</taxon>
        <taxon>Castillejinae</taxon>
        <taxon>Castilleja</taxon>
    </lineage>
</organism>
<evidence type="ECO:0000256" key="11">
    <source>
        <dbReference type="ARBA" id="ARBA00023180"/>
    </source>
</evidence>
<dbReference type="SUPFAM" id="SSF56112">
    <property type="entry name" value="Protein kinase-like (PK-like)"/>
    <property type="match status" value="1"/>
</dbReference>
<keyword evidence="7" id="KW-0418">Kinase</keyword>
<dbReference type="InterPro" id="IPR000719">
    <property type="entry name" value="Prot_kinase_dom"/>
</dbReference>
<evidence type="ECO:0000256" key="7">
    <source>
        <dbReference type="ARBA" id="ARBA00022777"/>
    </source>
</evidence>
<evidence type="ECO:0000256" key="8">
    <source>
        <dbReference type="ARBA" id="ARBA00022840"/>
    </source>
</evidence>
<keyword evidence="2" id="KW-0723">Serine/threonine-protein kinase</keyword>
<evidence type="ECO:0000259" key="14">
    <source>
        <dbReference type="PROSITE" id="PS50011"/>
    </source>
</evidence>
<dbReference type="InterPro" id="IPR008271">
    <property type="entry name" value="Ser/Thr_kinase_AS"/>
</dbReference>
<dbReference type="Pfam" id="PF00069">
    <property type="entry name" value="Pkinase"/>
    <property type="match status" value="1"/>
</dbReference>
<dbReference type="PROSITE" id="PS00107">
    <property type="entry name" value="PROTEIN_KINASE_ATP"/>
    <property type="match status" value="1"/>
</dbReference>
<accession>A0ABD3EGY1</accession>
<evidence type="ECO:0000256" key="9">
    <source>
        <dbReference type="ARBA" id="ARBA00022989"/>
    </source>
</evidence>
<keyword evidence="6 12" id="KW-0547">Nucleotide-binding</keyword>
<comment type="subcellular location">
    <subcellularLocation>
        <location evidence="1">Membrane</location>
        <topology evidence="1">Single-pass type I membrane protein</topology>
    </subcellularLocation>
</comment>
<keyword evidence="5" id="KW-0732">Signal</keyword>
<evidence type="ECO:0000256" key="3">
    <source>
        <dbReference type="ARBA" id="ARBA00022679"/>
    </source>
</evidence>
<dbReference type="Proteomes" id="UP001632038">
    <property type="component" value="Unassembled WGS sequence"/>
</dbReference>
<dbReference type="EMBL" id="JAVIJP010000005">
    <property type="protein sequence ID" value="KAL3652434.1"/>
    <property type="molecule type" value="Genomic_DNA"/>
</dbReference>
<dbReference type="GO" id="GO:0004674">
    <property type="term" value="F:protein serine/threonine kinase activity"/>
    <property type="evidence" value="ECO:0007669"/>
    <property type="project" value="UniProtKB-KW"/>
</dbReference>
<keyword evidence="9 13" id="KW-1133">Transmembrane helix</keyword>
<dbReference type="PROSITE" id="PS00108">
    <property type="entry name" value="PROTEIN_KINASE_ST"/>
    <property type="match status" value="1"/>
</dbReference>
<dbReference type="GO" id="GO:0005524">
    <property type="term" value="F:ATP binding"/>
    <property type="evidence" value="ECO:0007669"/>
    <property type="project" value="UniProtKB-UniRule"/>
</dbReference>
<evidence type="ECO:0000256" key="13">
    <source>
        <dbReference type="SAM" id="Phobius"/>
    </source>
</evidence>
<dbReference type="InterPro" id="IPR017441">
    <property type="entry name" value="Protein_kinase_ATP_BS"/>
</dbReference>
<keyword evidence="16" id="KW-1185">Reference proteome</keyword>
<keyword evidence="4 13" id="KW-0812">Transmembrane</keyword>
<dbReference type="FunFam" id="1.10.510.10:FF:000590">
    <property type="entry name" value="PR5-like receptor kinase"/>
    <property type="match status" value="1"/>
</dbReference>
<evidence type="ECO:0000313" key="16">
    <source>
        <dbReference type="Proteomes" id="UP001632038"/>
    </source>
</evidence>
<gene>
    <name evidence="15" type="ORF">CASFOL_002115</name>
</gene>
<keyword evidence="3" id="KW-0808">Transferase</keyword>
<keyword evidence="8 12" id="KW-0067">ATP-binding</keyword>
<dbReference type="PROSITE" id="PS50011">
    <property type="entry name" value="PROTEIN_KINASE_DOM"/>
    <property type="match status" value="1"/>
</dbReference>
<dbReference type="FunFam" id="3.30.200.20:FF:000178">
    <property type="entry name" value="serine/threonine-protein kinase PBS1-like"/>
    <property type="match status" value="1"/>
</dbReference>
<dbReference type="Gene3D" id="3.30.200.20">
    <property type="entry name" value="Phosphorylase Kinase, domain 1"/>
    <property type="match status" value="1"/>
</dbReference>